<evidence type="ECO:0000259" key="1">
    <source>
        <dbReference type="Pfam" id="PF13842"/>
    </source>
</evidence>
<reference evidence="2" key="1">
    <citation type="submission" date="2021-02" db="EMBL/GenBank/DDBJ databases">
        <authorList>
            <person name="Nowell W R."/>
        </authorList>
    </citation>
    <scope>NUCLEOTIDE SEQUENCE</scope>
</reference>
<gene>
    <name evidence="2" type="ORF">TSG867_LOCUS31025</name>
</gene>
<dbReference type="InterPro" id="IPR032718">
    <property type="entry name" value="PGBD4_Znf_C"/>
</dbReference>
<dbReference type="AlphaFoldDB" id="A0A821FSI1"/>
<dbReference type="Proteomes" id="UP000663862">
    <property type="component" value="Unassembled WGS sequence"/>
</dbReference>
<protein>
    <recommendedName>
        <fullName evidence="1">PiggyBac transposable element-derived protein 4 C-terminal zinc-finger domain-containing protein</fullName>
    </recommendedName>
</protein>
<sequence length="185" mass="21526">MGGVDLSDSALHHAFINRKTYRWFVKLALHFISRLSFNAYTMYKESHSSATLNDFLMIYVRETIEKTGITRKSGKDFTPKQKRSLSTNATDRSPKLITTISQHFSNEIILEEKIVAFYRRITFLGRNDIDSKSGRHKQKRCVLCHMNNIRTMTIYNCKTCTEEPALCVPDCFEKFHLTLMNKTKT</sequence>
<evidence type="ECO:0000313" key="3">
    <source>
        <dbReference type="Proteomes" id="UP000663862"/>
    </source>
</evidence>
<organism evidence="2 3">
    <name type="scientific">Rotaria socialis</name>
    <dbReference type="NCBI Taxonomy" id="392032"/>
    <lineage>
        <taxon>Eukaryota</taxon>
        <taxon>Metazoa</taxon>
        <taxon>Spiralia</taxon>
        <taxon>Gnathifera</taxon>
        <taxon>Rotifera</taxon>
        <taxon>Eurotatoria</taxon>
        <taxon>Bdelloidea</taxon>
        <taxon>Philodinida</taxon>
        <taxon>Philodinidae</taxon>
        <taxon>Rotaria</taxon>
    </lineage>
</organism>
<dbReference type="EMBL" id="CAJOBQ010005401">
    <property type="protein sequence ID" value="CAF4655396.1"/>
    <property type="molecule type" value="Genomic_DNA"/>
</dbReference>
<feature type="domain" description="PiggyBac transposable element-derived protein 4 C-terminal zinc-finger" evidence="1">
    <location>
        <begin position="132"/>
        <end position="177"/>
    </location>
</feature>
<evidence type="ECO:0000313" key="2">
    <source>
        <dbReference type="EMBL" id="CAF4655396.1"/>
    </source>
</evidence>
<comment type="caution">
    <text evidence="2">The sequence shown here is derived from an EMBL/GenBank/DDBJ whole genome shotgun (WGS) entry which is preliminary data.</text>
</comment>
<dbReference type="Pfam" id="PF13842">
    <property type="entry name" value="zf-Tnp_2"/>
    <property type="match status" value="1"/>
</dbReference>
<name>A0A821FSI1_9BILA</name>
<accession>A0A821FSI1</accession>
<proteinExistence type="predicted"/>